<dbReference type="InterPro" id="IPR000515">
    <property type="entry name" value="MetI-like"/>
</dbReference>
<dbReference type="NCBIfam" id="TIGR01726">
    <property type="entry name" value="HEQRo_perm_3TM"/>
    <property type="match status" value="1"/>
</dbReference>
<dbReference type="SMART" id="SM00062">
    <property type="entry name" value="PBPb"/>
    <property type="match status" value="1"/>
</dbReference>
<dbReference type="SUPFAM" id="SSF53850">
    <property type="entry name" value="Periplasmic binding protein-like II"/>
    <property type="match status" value="1"/>
</dbReference>
<dbReference type="EMBL" id="CP023434">
    <property type="protein sequence ID" value="AXY26783.1"/>
    <property type="molecule type" value="Genomic_DNA"/>
</dbReference>
<dbReference type="GO" id="GO:0006865">
    <property type="term" value="P:amino acid transport"/>
    <property type="evidence" value="ECO:0007669"/>
    <property type="project" value="UniProtKB-KW"/>
</dbReference>
<dbReference type="PROSITE" id="PS50928">
    <property type="entry name" value="ABC_TM1"/>
    <property type="match status" value="1"/>
</dbReference>
<evidence type="ECO:0000313" key="10">
    <source>
        <dbReference type="EMBL" id="AXY26783.1"/>
    </source>
</evidence>
<accession>A0A347WNX6</accession>
<keyword evidence="11" id="KW-1185">Reference proteome</keyword>
<evidence type="ECO:0000256" key="8">
    <source>
        <dbReference type="RuleBase" id="RU363032"/>
    </source>
</evidence>
<evidence type="ECO:0000259" key="9">
    <source>
        <dbReference type="PROSITE" id="PS50928"/>
    </source>
</evidence>
<dbReference type="Pfam" id="PF00528">
    <property type="entry name" value="BPD_transp_1"/>
    <property type="match status" value="1"/>
</dbReference>
<protein>
    <submittedName>
        <fullName evidence="10">Polar amino acid ABC transporter permease</fullName>
    </submittedName>
</protein>
<dbReference type="InterPro" id="IPR010065">
    <property type="entry name" value="AA_ABC_transptr_permease_3TM"/>
</dbReference>
<dbReference type="OrthoDB" id="9805999at2"/>
<dbReference type="Gene3D" id="1.10.3720.10">
    <property type="entry name" value="MetI-like"/>
    <property type="match status" value="1"/>
</dbReference>
<dbReference type="InterPro" id="IPR043429">
    <property type="entry name" value="ArtM/GltK/GlnP/TcyL/YhdX-like"/>
</dbReference>
<dbReference type="AlphaFoldDB" id="A0A347WNX6"/>
<evidence type="ECO:0000313" key="11">
    <source>
        <dbReference type="Proteomes" id="UP000263232"/>
    </source>
</evidence>
<organism evidence="10 11">
    <name type="scientific">Suicoccus acidiformans</name>
    <dbReference type="NCBI Taxonomy" id="2036206"/>
    <lineage>
        <taxon>Bacteria</taxon>
        <taxon>Bacillati</taxon>
        <taxon>Bacillota</taxon>
        <taxon>Bacilli</taxon>
        <taxon>Lactobacillales</taxon>
        <taxon>Aerococcaceae</taxon>
        <taxon>Suicoccus</taxon>
    </lineage>
</organism>
<sequence length="552" mass="61244">MKYFGEDNSQLTPEIIEKNDAIEAERLGEAGTAMRRVVVGTTGQTKPNNYFDENNELTGLEIDILKEVARRVPNLSFTYEITEFPSLFAGLDAGNFDMVANNLGENEERREKYLFSHYPYVVTHNVMITDTEAPDNLTMAEMAGQSFGVVAASPQSMFLEAWNEEHPDKAVDIQYVDSDPSQIIRDVYTGRFDATIYSTTYLNDVQNTYGIELKRHPIENEDAIQPPGSYFIYRQEDLDLREAIDGALAEMRADGTLSQLSQTYFGEDNAQLSEAIIEKNDVIEAERQAAAGELDVADTEASSEGKLFAPEIIPDILPTILGKLPITLMMTFVSALIGLVLGFLIALAKINKVPVLAQLMTLFVSFMRGTPQLVQLFLAYYGFPLVVRWLNQQFGWSFDVNSIPALIYVFIAFGLNEAAYNSETFRAAILSVNKSEIEAAKAIGLTDGQTMRRIVLPSAMIVAIPNLGNSLISLLKGTSLAFTVTVIDIMGQARIIAGANLRFFEAYIAVALIYWVCCLLIEWFVGWLEKRLDVDAIDPEAQVDSVAPDTKA</sequence>
<dbReference type="PANTHER" id="PTHR30614">
    <property type="entry name" value="MEMBRANE COMPONENT OF AMINO ACID ABC TRANSPORTER"/>
    <property type="match status" value="1"/>
</dbReference>
<keyword evidence="2 8" id="KW-0813">Transport</keyword>
<name>A0A347WNX6_9LACT</name>
<keyword evidence="6 8" id="KW-1133">Transmembrane helix</keyword>
<keyword evidence="3" id="KW-1003">Cell membrane</keyword>
<dbReference type="GO" id="GO:0022857">
    <property type="term" value="F:transmembrane transporter activity"/>
    <property type="evidence" value="ECO:0007669"/>
    <property type="project" value="InterPro"/>
</dbReference>
<keyword evidence="5" id="KW-0029">Amino-acid transport</keyword>
<dbReference type="Pfam" id="PF00497">
    <property type="entry name" value="SBP_bac_3"/>
    <property type="match status" value="1"/>
</dbReference>
<feature type="transmembrane region" description="Helical" evidence="8">
    <location>
        <begin position="359"/>
        <end position="383"/>
    </location>
</feature>
<evidence type="ECO:0000256" key="1">
    <source>
        <dbReference type="ARBA" id="ARBA00004651"/>
    </source>
</evidence>
<comment type="subcellular location">
    <subcellularLocation>
        <location evidence="1 8">Cell membrane</location>
        <topology evidence="1 8">Multi-pass membrane protein</topology>
    </subcellularLocation>
</comment>
<gene>
    <name evidence="10" type="ORF">CL176_11240</name>
</gene>
<feature type="transmembrane region" description="Helical" evidence="8">
    <location>
        <begin position="504"/>
        <end position="525"/>
    </location>
</feature>
<evidence type="ECO:0000256" key="2">
    <source>
        <dbReference type="ARBA" id="ARBA00022448"/>
    </source>
</evidence>
<evidence type="ECO:0000256" key="6">
    <source>
        <dbReference type="ARBA" id="ARBA00022989"/>
    </source>
</evidence>
<dbReference type="KEGG" id="abae:CL176_11240"/>
<feature type="domain" description="ABC transmembrane type-1" evidence="9">
    <location>
        <begin position="324"/>
        <end position="525"/>
    </location>
</feature>
<dbReference type="CDD" id="cd06261">
    <property type="entry name" value="TM_PBP2"/>
    <property type="match status" value="1"/>
</dbReference>
<comment type="similarity">
    <text evidence="8">Belongs to the binding-protein-dependent transport system permease family.</text>
</comment>
<evidence type="ECO:0000256" key="5">
    <source>
        <dbReference type="ARBA" id="ARBA00022970"/>
    </source>
</evidence>
<feature type="transmembrane region" description="Helical" evidence="8">
    <location>
        <begin position="403"/>
        <end position="420"/>
    </location>
</feature>
<evidence type="ECO:0000256" key="3">
    <source>
        <dbReference type="ARBA" id="ARBA00022475"/>
    </source>
</evidence>
<proteinExistence type="inferred from homology"/>
<feature type="transmembrane region" description="Helical" evidence="8">
    <location>
        <begin position="326"/>
        <end position="347"/>
    </location>
</feature>
<reference evidence="10 11" key="1">
    <citation type="submission" date="2017-09" db="EMBL/GenBank/DDBJ databases">
        <title>Complete genome sequence of Oxytococcus suis strain ZY16052.</title>
        <authorList>
            <person name="Li F."/>
        </authorList>
    </citation>
    <scope>NUCLEOTIDE SEQUENCE [LARGE SCALE GENOMIC DNA]</scope>
    <source>
        <strain evidence="10 11">ZY16052</strain>
    </source>
</reference>
<dbReference type="SUPFAM" id="SSF161098">
    <property type="entry name" value="MetI-like"/>
    <property type="match status" value="1"/>
</dbReference>
<dbReference type="PANTHER" id="PTHR30614:SF0">
    <property type="entry name" value="L-CYSTINE TRANSPORT SYSTEM PERMEASE PROTEIN TCYL"/>
    <property type="match status" value="1"/>
</dbReference>
<keyword evidence="4 8" id="KW-0812">Transmembrane</keyword>
<dbReference type="InterPro" id="IPR035906">
    <property type="entry name" value="MetI-like_sf"/>
</dbReference>
<dbReference type="Gene3D" id="3.40.190.10">
    <property type="entry name" value="Periplasmic binding protein-like II"/>
    <property type="match status" value="2"/>
</dbReference>
<dbReference type="InterPro" id="IPR001638">
    <property type="entry name" value="Solute-binding_3/MltF_N"/>
</dbReference>
<keyword evidence="7 8" id="KW-0472">Membrane</keyword>
<evidence type="ECO:0000256" key="4">
    <source>
        <dbReference type="ARBA" id="ARBA00022692"/>
    </source>
</evidence>
<dbReference type="GO" id="GO:0043190">
    <property type="term" value="C:ATP-binding cassette (ABC) transporter complex"/>
    <property type="evidence" value="ECO:0007669"/>
    <property type="project" value="InterPro"/>
</dbReference>
<dbReference type="Proteomes" id="UP000263232">
    <property type="component" value="Chromosome"/>
</dbReference>
<evidence type="ECO:0000256" key="7">
    <source>
        <dbReference type="ARBA" id="ARBA00023136"/>
    </source>
</evidence>